<evidence type="ECO:0000256" key="5">
    <source>
        <dbReference type="ARBA" id="ARBA00023136"/>
    </source>
</evidence>
<dbReference type="AlphaFoldDB" id="A0A1D2LEB3"/>
<evidence type="ECO:0000256" key="6">
    <source>
        <dbReference type="SAM" id="Phobius"/>
    </source>
</evidence>
<keyword evidence="8" id="KW-1185">Reference proteome</keyword>
<evidence type="ECO:0000256" key="1">
    <source>
        <dbReference type="ARBA" id="ARBA00004141"/>
    </source>
</evidence>
<feature type="transmembrane region" description="Helical" evidence="6">
    <location>
        <begin position="294"/>
        <end position="324"/>
    </location>
</feature>
<comment type="subcellular location">
    <subcellularLocation>
        <location evidence="1">Membrane</location>
        <topology evidence="1">Multi-pass membrane protein</topology>
    </subcellularLocation>
</comment>
<dbReference type="Pfam" id="PF01594">
    <property type="entry name" value="AI-2E_transport"/>
    <property type="match status" value="1"/>
</dbReference>
<keyword evidence="3 6" id="KW-0812">Transmembrane</keyword>
<dbReference type="PANTHER" id="PTHR21716">
    <property type="entry name" value="TRANSMEMBRANE PROTEIN"/>
    <property type="match status" value="1"/>
</dbReference>
<evidence type="ECO:0000256" key="4">
    <source>
        <dbReference type="ARBA" id="ARBA00022989"/>
    </source>
</evidence>
<gene>
    <name evidence="7" type="ORF">CNY62_08585</name>
</gene>
<evidence type="ECO:0000313" key="8">
    <source>
        <dbReference type="Proteomes" id="UP000243591"/>
    </source>
</evidence>
<reference evidence="7 8" key="1">
    <citation type="submission" date="2017-09" db="EMBL/GenBank/DDBJ databases">
        <title>Complete Genome Sequences of Two Strains of the Meat Spoilage Bacterium Brochothrix thermosphacta Isolated from Ground Chicken.</title>
        <authorList>
            <person name="Paoli G.C."/>
            <person name="Wijey C."/>
            <person name="Chen C.-Y."/>
            <person name="Nguyen L."/>
            <person name="Yan X."/>
            <person name="Irwin P.L."/>
        </authorList>
    </citation>
    <scope>NUCLEOTIDE SEQUENCE [LARGE SCALE GENOMIC DNA]</scope>
    <source>
        <strain evidence="7 8">BI</strain>
    </source>
</reference>
<accession>A0A1D2LEB3</accession>
<comment type="similarity">
    <text evidence="2">Belongs to the autoinducer-2 exporter (AI-2E) (TC 2.A.86) family.</text>
</comment>
<keyword evidence="5 6" id="KW-0472">Membrane</keyword>
<dbReference type="GO" id="GO:0016020">
    <property type="term" value="C:membrane"/>
    <property type="evidence" value="ECO:0007669"/>
    <property type="project" value="UniProtKB-SubCell"/>
</dbReference>
<evidence type="ECO:0000256" key="3">
    <source>
        <dbReference type="ARBA" id="ARBA00022692"/>
    </source>
</evidence>
<sequence>MKELIEIMQKKSVRRLLIFALLIFILYTLRSMLNVMLLTFIFAFLVDRLETLVVKYTKLPRKLIVVLIYTSVVALFYATITHYLPVIVKQVTQLFNSTVGFFSQGTSNRFIAMAVDFMDKYNIKKYMDTGVDFLVSSLTSMSSITINVFIALLLSFFFSLSKEHLVNFTKGFKHSAIGFIYDEVAYFGSRFVGTFGKVMEAQFIIAFFNTLATTLVLWLLNFPQLVSLALMIFVLSLIPVAGVVISLIPLSIIGYTIGGITDVIYMIITVIVIHAIEAYILNPKIMSSKTELPIFYTFIVLIFSEHFFGVWGLIIGIPVFMFLVDVIGAKPEPKEKKPIINNITKKIKRK</sequence>
<dbReference type="GO" id="GO:0055085">
    <property type="term" value="P:transmembrane transport"/>
    <property type="evidence" value="ECO:0007669"/>
    <property type="project" value="TreeGrafter"/>
</dbReference>
<organism evidence="7 8">
    <name type="scientific">Brochothrix thermosphacta</name>
    <name type="common">Microbacterium thermosphactum</name>
    <dbReference type="NCBI Taxonomy" id="2756"/>
    <lineage>
        <taxon>Bacteria</taxon>
        <taxon>Bacillati</taxon>
        <taxon>Bacillota</taxon>
        <taxon>Bacilli</taxon>
        <taxon>Bacillales</taxon>
        <taxon>Listeriaceae</taxon>
        <taxon>Brochothrix</taxon>
    </lineage>
</organism>
<feature type="transmembrane region" description="Helical" evidence="6">
    <location>
        <begin position="232"/>
        <end position="257"/>
    </location>
</feature>
<dbReference type="EMBL" id="CP023483">
    <property type="protein sequence ID" value="ATF26434.1"/>
    <property type="molecule type" value="Genomic_DNA"/>
</dbReference>
<proteinExistence type="inferred from homology"/>
<dbReference type="PANTHER" id="PTHR21716:SF62">
    <property type="entry name" value="TRANSPORT PROTEIN YDBI-RELATED"/>
    <property type="match status" value="1"/>
</dbReference>
<dbReference type="Proteomes" id="UP000243591">
    <property type="component" value="Chromosome"/>
</dbReference>
<evidence type="ECO:0000256" key="2">
    <source>
        <dbReference type="ARBA" id="ARBA00009773"/>
    </source>
</evidence>
<dbReference type="STRING" id="2756.BFR44_08775"/>
<dbReference type="InterPro" id="IPR002549">
    <property type="entry name" value="AI-2E-like"/>
</dbReference>
<dbReference type="KEGG" id="bths:CNY62_08585"/>
<feature type="transmembrane region" description="Helical" evidence="6">
    <location>
        <begin position="263"/>
        <end position="282"/>
    </location>
</feature>
<name>A0A1D2LEB3_BROTH</name>
<dbReference type="OrthoDB" id="9772136at2"/>
<protein>
    <submittedName>
        <fullName evidence="7">AI-2E family transporter</fullName>
    </submittedName>
</protein>
<keyword evidence="4 6" id="KW-1133">Transmembrane helix</keyword>
<feature type="transmembrane region" description="Helical" evidence="6">
    <location>
        <begin position="133"/>
        <end position="158"/>
    </location>
</feature>
<feature type="transmembrane region" description="Helical" evidence="6">
    <location>
        <begin position="201"/>
        <end position="220"/>
    </location>
</feature>
<evidence type="ECO:0000313" key="7">
    <source>
        <dbReference type="EMBL" id="ATF26434.1"/>
    </source>
</evidence>
<dbReference type="RefSeq" id="WP_069125718.1">
    <property type="nucleotide sequence ID" value="NZ_CP023483.1"/>
</dbReference>
<feature type="transmembrane region" description="Helical" evidence="6">
    <location>
        <begin position="66"/>
        <end position="88"/>
    </location>
</feature>